<dbReference type="PANTHER" id="PTHR33820:SF2">
    <property type="entry name" value="COILED-COIL DOMAIN-CONTAINING PROTEIN 17"/>
    <property type="match status" value="1"/>
</dbReference>
<proteinExistence type="predicted"/>
<dbReference type="Proteomes" id="UP000762676">
    <property type="component" value="Unassembled WGS sequence"/>
</dbReference>
<gene>
    <name evidence="1" type="ORF">ElyMa_000011600</name>
</gene>
<evidence type="ECO:0000313" key="2">
    <source>
        <dbReference type="Proteomes" id="UP000762676"/>
    </source>
</evidence>
<comment type="caution">
    <text evidence="1">The sequence shown here is derived from an EMBL/GenBank/DDBJ whole genome shotgun (WGS) entry which is preliminary data.</text>
</comment>
<dbReference type="AlphaFoldDB" id="A0AAV4EAV7"/>
<organism evidence="1 2">
    <name type="scientific">Elysia marginata</name>
    <dbReference type="NCBI Taxonomy" id="1093978"/>
    <lineage>
        <taxon>Eukaryota</taxon>
        <taxon>Metazoa</taxon>
        <taxon>Spiralia</taxon>
        <taxon>Lophotrochozoa</taxon>
        <taxon>Mollusca</taxon>
        <taxon>Gastropoda</taxon>
        <taxon>Heterobranchia</taxon>
        <taxon>Euthyneura</taxon>
        <taxon>Panpulmonata</taxon>
        <taxon>Sacoglossa</taxon>
        <taxon>Placobranchoidea</taxon>
        <taxon>Plakobranchidae</taxon>
        <taxon>Elysia</taxon>
    </lineage>
</organism>
<evidence type="ECO:0000313" key="1">
    <source>
        <dbReference type="EMBL" id="GFR57810.1"/>
    </source>
</evidence>
<sequence length="436" mass="48557">MVNTLSARCPPQGDLGIVVELQAAGSIPGAEHDQSRLITRAWTKIPLFDSQERLMAGRYRLPLRAVPIKPYIPIQDIGSIPQYGEAELYYRIVNMRDAYNQSMAPIAANNQDHYVVAPLGGEVVTQVAITPIPPPPSASPPSSPMDHFSPLQRRTPNLPPIQISNTISDPTIGFQVDRVKHAELGEGKVRLTAYYHSTGKIVQSATSPVMCSTTAVRSNFKYNYHVFGQQEASFQEVRLSGDMLLVIRFYLRRQVRGGQSSDTARTGRDAANLQQYGEEALVAWAAIPLVLSMHGDLSSRQRREFNPNTMRLNIGTHTLKLFAPPVPEPTSIPIDDSSISSSHHLKQQQAMWKRYGKASVRLHIFQGQPRPGSLTPSELSDEGEDILPEYTWLPYERKTPPSDPFHSGDGFDIYIDGCRFLPDSVTFTRVRALLLF</sequence>
<dbReference type="EMBL" id="BMAT01000025">
    <property type="protein sequence ID" value="GFR57810.1"/>
    <property type="molecule type" value="Genomic_DNA"/>
</dbReference>
<dbReference type="PANTHER" id="PTHR33820">
    <property type="entry name" value="COILED-COIL DOMAIN-CONTAINING PROTEIN 17"/>
    <property type="match status" value="1"/>
</dbReference>
<dbReference type="InterPro" id="IPR038800">
    <property type="entry name" value="CCDC17"/>
</dbReference>
<name>A0AAV4EAV7_9GAST</name>
<accession>A0AAV4EAV7</accession>
<reference evidence="1 2" key="1">
    <citation type="journal article" date="2021" name="Elife">
        <title>Chloroplast acquisition without the gene transfer in kleptoplastic sea slugs, Plakobranchus ocellatus.</title>
        <authorList>
            <person name="Maeda T."/>
            <person name="Takahashi S."/>
            <person name="Yoshida T."/>
            <person name="Shimamura S."/>
            <person name="Takaki Y."/>
            <person name="Nagai Y."/>
            <person name="Toyoda A."/>
            <person name="Suzuki Y."/>
            <person name="Arimoto A."/>
            <person name="Ishii H."/>
            <person name="Satoh N."/>
            <person name="Nishiyama T."/>
            <person name="Hasebe M."/>
            <person name="Maruyama T."/>
            <person name="Minagawa J."/>
            <person name="Obokata J."/>
            <person name="Shigenobu S."/>
        </authorList>
    </citation>
    <scope>NUCLEOTIDE SEQUENCE [LARGE SCALE GENOMIC DNA]</scope>
</reference>
<protein>
    <submittedName>
        <fullName evidence="1">Coiled-coil domain-containing protein 17</fullName>
    </submittedName>
</protein>
<keyword evidence="2" id="KW-1185">Reference proteome</keyword>